<evidence type="ECO:0000313" key="2">
    <source>
        <dbReference type="EMBL" id="QHT84543.1"/>
    </source>
</evidence>
<dbReference type="AlphaFoldDB" id="A0A6C0HXH3"/>
<evidence type="ECO:0000256" key="1">
    <source>
        <dbReference type="SAM" id="Phobius"/>
    </source>
</evidence>
<keyword evidence="1" id="KW-0472">Membrane</keyword>
<feature type="transmembrane region" description="Helical" evidence="1">
    <location>
        <begin position="88"/>
        <end position="106"/>
    </location>
</feature>
<organism evidence="2">
    <name type="scientific">viral metagenome</name>
    <dbReference type="NCBI Taxonomy" id="1070528"/>
    <lineage>
        <taxon>unclassified sequences</taxon>
        <taxon>metagenomes</taxon>
        <taxon>organismal metagenomes</taxon>
    </lineage>
</organism>
<keyword evidence="1" id="KW-1133">Transmembrane helix</keyword>
<proteinExistence type="predicted"/>
<accession>A0A6C0HXH3</accession>
<dbReference type="EMBL" id="MN740019">
    <property type="protein sequence ID" value="QHT84543.1"/>
    <property type="molecule type" value="Genomic_DNA"/>
</dbReference>
<feature type="transmembrane region" description="Helical" evidence="1">
    <location>
        <begin position="53"/>
        <end position="73"/>
    </location>
</feature>
<feature type="transmembrane region" description="Helical" evidence="1">
    <location>
        <begin position="20"/>
        <end position="41"/>
    </location>
</feature>
<keyword evidence="1" id="KW-0812">Transmembrane</keyword>
<sequence>MDNNLIDNFTDAEKNTINTMNFVIFFILVLMVGVLIVYHSFIKSSTHLNKIMWPLAILYMILIIVNGILYASYRNRKDDPKAKDESRYIPLMGIIGGAVITGLVMYGTNESIKKFNGVVKAVAGTASKTAGKYFTTDSTTTVVGETTSPMKLTNTY</sequence>
<name>A0A6C0HXH3_9ZZZZ</name>
<reference evidence="2" key="1">
    <citation type="journal article" date="2020" name="Nature">
        <title>Giant virus diversity and host interactions through global metagenomics.</title>
        <authorList>
            <person name="Schulz F."/>
            <person name="Roux S."/>
            <person name="Paez-Espino D."/>
            <person name="Jungbluth S."/>
            <person name="Walsh D.A."/>
            <person name="Denef V.J."/>
            <person name="McMahon K.D."/>
            <person name="Konstantinidis K.T."/>
            <person name="Eloe-Fadrosh E.A."/>
            <person name="Kyrpides N.C."/>
            <person name="Woyke T."/>
        </authorList>
    </citation>
    <scope>NUCLEOTIDE SEQUENCE</scope>
    <source>
        <strain evidence="2">GVMAG-M-3300023184-177</strain>
    </source>
</reference>
<protein>
    <submittedName>
        <fullName evidence="2">Uncharacterized protein</fullName>
    </submittedName>
</protein>